<dbReference type="Gene3D" id="2.40.420.20">
    <property type="match status" value="1"/>
</dbReference>
<evidence type="ECO:0000256" key="4">
    <source>
        <dbReference type="SAM" id="Phobius"/>
    </source>
</evidence>
<dbReference type="AlphaFoldDB" id="A0A521CMV7"/>
<dbReference type="RefSeq" id="WP_142527748.1">
    <property type="nucleotide sequence ID" value="NZ_CBCSJO010000001.1"/>
</dbReference>
<evidence type="ECO:0000313" key="5">
    <source>
        <dbReference type="EMBL" id="SMO60091.1"/>
    </source>
</evidence>
<comment type="subcellular location">
    <subcellularLocation>
        <location evidence="1">Cell envelope</location>
    </subcellularLocation>
</comment>
<dbReference type="Proteomes" id="UP000320300">
    <property type="component" value="Unassembled WGS sequence"/>
</dbReference>
<keyword evidence="2 3" id="KW-0175">Coiled coil</keyword>
<dbReference type="EMBL" id="FXTN01000004">
    <property type="protein sequence ID" value="SMO60091.1"/>
    <property type="molecule type" value="Genomic_DNA"/>
</dbReference>
<organism evidence="5 6">
    <name type="scientific">Pedobacter westerhofensis</name>
    <dbReference type="NCBI Taxonomy" id="425512"/>
    <lineage>
        <taxon>Bacteria</taxon>
        <taxon>Pseudomonadati</taxon>
        <taxon>Bacteroidota</taxon>
        <taxon>Sphingobacteriia</taxon>
        <taxon>Sphingobacteriales</taxon>
        <taxon>Sphingobacteriaceae</taxon>
        <taxon>Pedobacter</taxon>
    </lineage>
</organism>
<dbReference type="Gene3D" id="2.40.50.100">
    <property type="match status" value="1"/>
</dbReference>
<dbReference type="Gene3D" id="1.10.287.470">
    <property type="entry name" value="Helix hairpin bin"/>
    <property type="match status" value="1"/>
</dbReference>
<dbReference type="PANTHER" id="PTHR32347">
    <property type="entry name" value="EFFLUX SYSTEM COMPONENT YKNX-RELATED"/>
    <property type="match status" value="1"/>
</dbReference>
<sequence length="415" mass="46257">MDTNIEQQVLSARKKKVLAYILAGLVLLAATALVLRKLFSATLKRSEITTALVQRGDIENTINASGEVVPEFEEVISSPIAASIQKVVMDAGKTIKAGQSILTLDKSAAATEYQKLKFQLDSKQNDIRKMRLELDKSFYDIKSNNDIKQLRINSLKAAVENAKRLHSAGGGTREDIEQAELDLKVAQLEKKQLENEILSKQQTMRLQIREVELAASIQQSELNELSRKLRQADIQAGRSGVVTWVNKNIGATIQPGEVIARIADLSSFKVKGTIADNFIDQLKNGMTAIIRINEMQVRGKVTNIYPAIQNGTVSFDILPDQKNSKLFRPNLKTDVFLITAKRSNVLRISNGQTFKGLESEYIFVLKDGIAERRLVKTGLSNFDFVELKDQVKAGDTVITSDMSEYRNTRNIHIQP</sequence>
<reference evidence="5 6" key="1">
    <citation type="submission" date="2017-05" db="EMBL/GenBank/DDBJ databases">
        <authorList>
            <person name="Varghese N."/>
            <person name="Submissions S."/>
        </authorList>
    </citation>
    <scope>NUCLEOTIDE SEQUENCE [LARGE SCALE GENOMIC DNA]</scope>
    <source>
        <strain evidence="5 6">DSM 19036</strain>
    </source>
</reference>
<dbReference type="InterPro" id="IPR050465">
    <property type="entry name" value="UPF0194_transport"/>
</dbReference>
<feature type="coiled-coil region" evidence="3">
    <location>
        <begin position="176"/>
        <end position="235"/>
    </location>
</feature>
<keyword evidence="4" id="KW-1133">Transmembrane helix</keyword>
<evidence type="ECO:0000256" key="3">
    <source>
        <dbReference type="SAM" id="Coils"/>
    </source>
</evidence>
<name>A0A521CMV7_9SPHI</name>
<keyword evidence="4" id="KW-0812">Transmembrane</keyword>
<keyword evidence="4" id="KW-0472">Membrane</keyword>
<evidence type="ECO:0000256" key="2">
    <source>
        <dbReference type="ARBA" id="ARBA00023054"/>
    </source>
</evidence>
<evidence type="ECO:0000313" key="6">
    <source>
        <dbReference type="Proteomes" id="UP000320300"/>
    </source>
</evidence>
<keyword evidence="6" id="KW-1185">Reference proteome</keyword>
<gene>
    <name evidence="5" type="ORF">SAMN06265348_10430</name>
</gene>
<proteinExistence type="predicted"/>
<accession>A0A521CMV7</accession>
<dbReference type="GO" id="GO:0030313">
    <property type="term" value="C:cell envelope"/>
    <property type="evidence" value="ECO:0007669"/>
    <property type="project" value="UniProtKB-SubCell"/>
</dbReference>
<protein>
    <submittedName>
        <fullName evidence="5">HlyD family secretion protein</fullName>
    </submittedName>
</protein>
<evidence type="ECO:0000256" key="1">
    <source>
        <dbReference type="ARBA" id="ARBA00004196"/>
    </source>
</evidence>
<dbReference type="Gene3D" id="2.40.30.170">
    <property type="match status" value="1"/>
</dbReference>
<feature type="transmembrane region" description="Helical" evidence="4">
    <location>
        <begin position="17"/>
        <end position="35"/>
    </location>
</feature>
<dbReference type="PANTHER" id="PTHR32347:SF14">
    <property type="entry name" value="EFFLUX SYSTEM COMPONENT YKNX-RELATED"/>
    <property type="match status" value="1"/>
</dbReference>
<dbReference type="OrthoDB" id="9806939at2"/>